<evidence type="ECO:0000313" key="1">
    <source>
        <dbReference type="EMBL" id="KAJ9105032.1"/>
    </source>
</evidence>
<evidence type="ECO:0000313" key="2">
    <source>
        <dbReference type="Proteomes" id="UP001241377"/>
    </source>
</evidence>
<dbReference type="Proteomes" id="UP001241377">
    <property type="component" value="Unassembled WGS sequence"/>
</dbReference>
<gene>
    <name evidence="1" type="ORF">QFC19_003663</name>
</gene>
<accession>A0ACC2W310</accession>
<proteinExistence type="predicted"/>
<protein>
    <submittedName>
        <fullName evidence="1">Uncharacterized protein</fullName>
    </submittedName>
</protein>
<dbReference type="EMBL" id="JASBWR010000036">
    <property type="protein sequence ID" value="KAJ9105032.1"/>
    <property type="molecule type" value="Genomic_DNA"/>
</dbReference>
<organism evidence="1 2">
    <name type="scientific">Naganishia cerealis</name>
    <dbReference type="NCBI Taxonomy" id="610337"/>
    <lineage>
        <taxon>Eukaryota</taxon>
        <taxon>Fungi</taxon>
        <taxon>Dikarya</taxon>
        <taxon>Basidiomycota</taxon>
        <taxon>Agaricomycotina</taxon>
        <taxon>Tremellomycetes</taxon>
        <taxon>Filobasidiales</taxon>
        <taxon>Filobasidiaceae</taxon>
        <taxon>Naganishia</taxon>
    </lineage>
</organism>
<name>A0ACC2W310_9TREE</name>
<comment type="caution">
    <text evidence="1">The sequence shown here is derived from an EMBL/GenBank/DDBJ whole genome shotgun (WGS) entry which is preliminary data.</text>
</comment>
<keyword evidence="2" id="KW-1185">Reference proteome</keyword>
<reference evidence="1" key="1">
    <citation type="submission" date="2023-04" db="EMBL/GenBank/DDBJ databases">
        <title>Draft Genome sequencing of Naganishia species isolated from polar environments using Oxford Nanopore Technology.</title>
        <authorList>
            <person name="Leo P."/>
            <person name="Venkateswaran K."/>
        </authorList>
    </citation>
    <scope>NUCLEOTIDE SEQUENCE</scope>
    <source>
        <strain evidence="1">MNA-CCFEE 5261</strain>
    </source>
</reference>
<sequence>MQADNASTIDSIRKEKRGLDADDVDATVRGASPTGVKDIEDAVFGAIGEDGPNYRNLGWTGACIVMVKVQVGLGVLSIPATLHTLGIVPGVIIMLVVCAMNTWSDWVVGAFKRRHPEVYSVADVGYMFAGPIGREVMGVIYWIFMVAVVGSSLLSISIALNAMSMHAVCTAVFVAVALVVTFIFASIQTLDKIAWLTWSAVFGLVAALLVVTIGVGIQDRPADAPATGPWDKDLQVFGKPSFLAAMSAVSQLVTAFAGAPAFFSIAAEMRDVRLFTRSLFCAQTFMISLYLSIGITVYYYSGQYVASPALGSAGVLLKRVAYGVALPALIVTAVIYAHLPAKWMFVRALQGTADLTRNTVKHWVYWLGSVFIVVIVAYIIASAVPVFSGLLGVIGALFCTFLCLQLEGAMWFYDHWQDRKTNKSWKYRALVAWNVFQIVGGTFIMIAGVSTLWEYHIAISSHYLSLRSPAQTWGSVIEIRDAYKANGGQKPFGCDDNSNSVPSK</sequence>